<accession>A0A7Y7QZY9</accession>
<dbReference type="EMBL" id="JABYQV010000027">
    <property type="protein sequence ID" value="NVP33138.1"/>
    <property type="molecule type" value="Genomic_DNA"/>
</dbReference>
<sequence>KLHLLQFRAIIIASHHTYRDAEAHVQGVARQAGEDPALPSMKPLTSPTIRAASFPAAVPEDK</sequence>
<protein>
    <submittedName>
        <fullName evidence="1">Conjugal transfer protein</fullName>
    </submittedName>
</protein>
<name>A0A7Y7QZY9_9SPHN</name>
<dbReference type="AlphaFoldDB" id="A0A7Y7QZY9"/>
<comment type="caution">
    <text evidence="1">The sequence shown here is derived from an EMBL/GenBank/DDBJ whole genome shotgun (WGS) entry which is preliminary data.</text>
</comment>
<reference evidence="1 2" key="1">
    <citation type="submission" date="2020-05" db="EMBL/GenBank/DDBJ databases">
        <title>Draft Genome Sequences of Sphingomonas sp. Isolated from the International Space Station.</title>
        <authorList>
            <person name="Bijlani S."/>
            <person name="Singh N.K."/>
            <person name="Mason C.E."/>
            <person name="Wang C.C."/>
            <person name="Venkateswaran K."/>
        </authorList>
    </citation>
    <scope>NUCLEOTIDE SEQUENCE [LARGE SCALE GENOMIC DNA]</scope>
    <source>
        <strain evidence="1">ISS-IIF7SWP</strain>
    </source>
</reference>
<gene>
    <name evidence="1" type="ORF">HLV41_19065</name>
</gene>
<proteinExistence type="predicted"/>
<dbReference type="Proteomes" id="UP000531581">
    <property type="component" value="Unassembled WGS sequence"/>
</dbReference>
<organism evidence="1 2">
    <name type="scientific">Sphingomonas sanguinis</name>
    <dbReference type="NCBI Taxonomy" id="33051"/>
    <lineage>
        <taxon>Bacteria</taxon>
        <taxon>Pseudomonadati</taxon>
        <taxon>Pseudomonadota</taxon>
        <taxon>Alphaproteobacteria</taxon>
        <taxon>Sphingomonadales</taxon>
        <taxon>Sphingomonadaceae</taxon>
        <taxon>Sphingomonas</taxon>
    </lineage>
</organism>
<evidence type="ECO:0000313" key="2">
    <source>
        <dbReference type="Proteomes" id="UP000531581"/>
    </source>
</evidence>
<feature type="non-terminal residue" evidence="1">
    <location>
        <position position="1"/>
    </location>
</feature>
<evidence type="ECO:0000313" key="1">
    <source>
        <dbReference type="EMBL" id="NVP33138.1"/>
    </source>
</evidence>